<feature type="domain" description="Helix-turn-helix" evidence="1">
    <location>
        <begin position="5"/>
        <end position="47"/>
    </location>
</feature>
<evidence type="ECO:0000313" key="3">
    <source>
        <dbReference type="Proteomes" id="UP000034224"/>
    </source>
</evidence>
<dbReference type="InterPro" id="IPR041657">
    <property type="entry name" value="HTH_17"/>
</dbReference>
<evidence type="ECO:0000313" key="2">
    <source>
        <dbReference type="EMBL" id="KKW15399.1"/>
    </source>
</evidence>
<evidence type="ECO:0000259" key="1">
    <source>
        <dbReference type="Pfam" id="PF12728"/>
    </source>
</evidence>
<sequence>MDKKLLSTSEAAKILGISRVAVLKRIKKNQLKARKVGKNYVIAKEDLPIEAGGEITEIKKKLIDAAIKKALTDYRETLELLGKE</sequence>
<reference evidence="2 3" key="1">
    <citation type="journal article" date="2015" name="Nature">
        <title>rRNA introns, odd ribosomes, and small enigmatic genomes across a large radiation of phyla.</title>
        <authorList>
            <person name="Brown C.T."/>
            <person name="Hug L.A."/>
            <person name="Thomas B.C."/>
            <person name="Sharon I."/>
            <person name="Castelle C.J."/>
            <person name="Singh A."/>
            <person name="Wilkins M.J."/>
            <person name="Williams K.H."/>
            <person name="Banfield J.F."/>
        </authorList>
    </citation>
    <scope>NUCLEOTIDE SEQUENCE [LARGE SCALE GENOMIC DNA]</scope>
</reference>
<dbReference type="GO" id="GO:0003677">
    <property type="term" value="F:DNA binding"/>
    <property type="evidence" value="ECO:0007669"/>
    <property type="project" value="InterPro"/>
</dbReference>
<organism evidence="2 3">
    <name type="scientific">Candidatus Jorgensenbacteria bacterium GW2011_GWB1_50_10</name>
    <dbReference type="NCBI Taxonomy" id="1618665"/>
    <lineage>
        <taxon>Bacteria</taxon>
        <taxon>Candidatus Joergenseniibacteriota</taxon>
    </lineage>
</organism>
<comment type="caution">
    <text evidence="2">The sequence shown here is derived from an EMBL/GenBank/DDBJ whole genome shotgun (WGS) entry which is preliminary data.</text>
</comment>
<dbReference type="InterPro" id="IPR010093">
    <property type="entry name" value="SinI_DNA-bd"/>
</dbReference>
<dbReference type="EMBL" id="LCQK01000001">
    <property type="protein sequence ID" value="KKW15399.1"/>
    <property type="molecule type" value="Genomic_DNA"/>
</dbReference>
<protein>
    <recommendedName>
        <fullName evidence="1">Helix-turn-helix domain-containing protein</fullName>
    </recommendedName>
</protein>
<dbReference type="Pfam" id="PF12728">
    <property type="entry name" value="HTH_17"/>
    <property type="match status" value="1"/>
</dbReference>
<dbReference type="STRING" id="1618665.UY55_C0001G0153"/>
<gene>
    <name evidence="2" type="ORF">UY55_C0001G0153</name>
</gene>
<dbReference type="AlphaFoldDB" id="A0A0G1Z8P0"/>
<proteinExistence type="predicted"/>
<name>A0A0G1Z8P0_9BACT</name>
<accession>A0A0G1Z8P0</accession>
<dbReference type="Proteomes" id="UP000034224">
    <property type="component" value="Unassembled WGS sequence"/>
</dbReference>
<dbReference type="NCBIfam" id="TIGR01764">
    <property type="entry name" value="excise"/>
    <property type="match status" value="1"/>
</dbReference>